<protein>
    <submittedName>
        <fullName evidence="1">Pol protein</fullName>
    </submittedName>
</protein>
<accession>A0A2P4XTH5</accession>
<dbReference type="AlphaFoldDB" id="A0A2P4XTH5"/>
<dbReference type="GO" id="GO:0003676">
    <property type="term" value="F:nucleic acid binding"/>
    <property type="evidence" value="ECO:0007669"/>
    <property type="project" value="InterPro"/>
</dbReference>
<evidence type="ECO:0000313" key="2">
    <source>
        <dbReference type="Proteomes" id="UP000237271"/>
    </source>
</evidence>
<dbReference type="EMBL" id="NCKW01008018">
    <property type="protein sequence ID" value="POM68853.1"/>
    <property type="molecule type" value="Genomic_DNA"/>
</dbReference>
<keyword evidence="2" id="KW-1185">Reference proteome</keyword>
<sequence>MTWPDDMKLDVLETPTLWYAMDQMNATWALWDTLIQRLGTKLTISTADHPQTDGQTERINRELNTTLRSFCLEAHRSFKFALNNAVHASTEFIPFYLNELSHPLVPLTLRGGTEASVVSDIEPGSLKGLLSLFIDDRLTLISRIRDVMASAQDKRKEYSYKNEEET</sequence>
<reference evidence="1 2" key="1">
    <citation type="journal article" date="2017" name="Genome Biol. Evol.">
        <title>Phytophthora megakarya and P. palmivora, closely related causal agents of cacao black pod rot, underwent increases in genome sizes and gene numbers by different mechanisms.</title>
        <authorList>
            <person name="Ali S.S."/>
            <person name="Shao J."/>
            <person name="Lary D.J."/>
            <person name="Kronmiller B."/>
            <person name="Shen D."/>
            <person name="Strem M.D."/>
            <person name="Amoako-Attah I."/>
            <person name="Akrofi A.Y."/>
            <person name="Begoude B.A."/>
            <person name="Ten Hoopen G.M."/>
            <person name="Coulibaly K."/>
            <person name="Kebe B.I."/>
            <person name="Melnick R.L."/>
            <person name="Guiltinan M.J."/>
            <person name="Tyler B.M."/>
            <person name="Meinhardt L.W."/>
            <person name="Bailey B.A."/>
        </authorList>
    </citation>
    <scope>NUCLEOTIDE SEQUENCE [LARGE SCALE GENOMIC DNA]</scope>
    <source>
        <strain evidence="2">sbr112.9</strain>
    </source>
</reference>
<dbReference type="InterPro" id="IPR036397">
    <property type="entry name" value="RNaseH_sf"/>
</dbReference>
<dbReference type="InterPro" id="IPR012337">
    <property type="entry name" value="RNaseH-like_sf"/>
</dbReference>
<proteinExistence type="predicted"/>
<comment type="caution">
    <text evidence="1">The sequence shown here is derived from an EMBL/GenBank/DDBJ whole genome shotgun (WGS) entry which is preliminary data.</text>
</comment>
<organism evidence="1 2">
    <name type="scientific">Phytophthora palmivora</name>
    <dbReference type="NCBI Taxonomy" id="4796"/>
    <lineage>
        <taxon>Eukaryota</taxon>
        <taxon>Sar</taxon>
        <taxon>Stramenopiles</taxon>
        <taxon>Oomycota</taxon>
        <taxon>Peronosporomycetes</taxon>
        <taxon>Peronosporales</taxon>
        <taxon>Peronosporaceae</taxon>
        <taxon>Phytophthora</taxon>
    </lineage>
</organism>
<name>A0A2P4XTH5_9STRA</name>
<dbReference type="Gene3D" id="3.30.420.10">
    <property type="entry name" value="Ribonuclease H-like superfamily/Ribonuclease H"/>
    <property type="match status" value="1"/>
</dbReference>
<gene>
    <name evidence="1" type="ORF">PHPALM_14930</name>
</gene>
<dbReference type="Proteomes" id="UP000237271">
    <property type="component" value="Unassembled WGS sequence"/>
</dbReference>
<dbReference type="OrthoDB" id="113629at2759"/>
<dbReference type="SUPFAM" id="SSF53098">
    <property type="entry name" value="Ribonuclease H-like"/>
    <property type="match status" value="1"/>
</dbReference>
<evidence type="ECO:0000313" key="1">
    <source>
        <dbReference type="EMBL" id="POM68853.1"/>
    </source>
</evidence>